<name>A0AAF1AY39_DAUCS</name>
<protein>
    <recommendedName>
        <fullName evidence="7">WEB family protein</fullName>
    </recommendedName>
</protein>
<proteinExistence type="inferred from homology"/>
<sequence length="694" mass="76514">MDDSKSDQGKNPFSSLNQIKVRQGSSDGPARVKGSDAAVIDTGSPIASVRDAVSKFGGSPMGSVRDAVSKFGGATNWKANRSPSMERQKSLERVHEDVPVLKKQCERAEEAKNLILKDLNRITKLIEDHKLNLEKAQKEEQQAKQDSEIAKRRVEEMEKEIANGASVGAKAQLEVAKGRTLAAASDLQALKDELNTLRKDYASLMKDQDTAAKKAEKTVSATKEVEETVENLTIELMKTKASLESARAAKSEAGEHRTEAAKARKQDIFNLEKELKQAEEELQKLNQKCSSTKDYSSKLDTSTALLHELKAELAAYMETKQKSETCENLNKTLGEQDKNADYGVLAAIATARKNLRKVKHDTDKAKTELNLLKEAGTPLKSQLESEKLALETIRKKEEMLSVTVASTESKLKRTMAEISPIQAKQRKARADMVEIFEKLQKASEDADEAKSCAKVAREEFQKAIEEADQAKSRADTIEGKLVAAKKEIEAAKAAENLALAAINALQETETAQTPKNKDSRNFITLSLDEYYKFNKQVHEAEVQADLRVAESVSHAEAAEQSKTRSLSKLEEISSELASKKEALEIARQKAEKANERKLSVEQELADRVNHEQQLSCKLDNRNISPRVTSGKATKSKNIAESEAVATHSGPNPKASQVSNGDTDSSSKGKKKKKKSMIPRFFMFLGKKKSQSKGN</sequence>
<organism evidence="5 6">
    <name type="scientific">Daucus carota subsp. sativus</name>
    <name type="common">Carrot</name>
    <dbReference type="NCBI Taxonomy" id="79200"/>
    <lineage>
        <taxon>Eukaryota</taxon>
        <taxon>Viridiplantae</taxon>
        <taxon>Streptophyta</taxon>
        <taxon>Embryophyta</taxon>
        <taxon>Tracheophyta</taxon>
        <taxon>Spermatophyta</taxon>
        <taxon>Magnoliopsida</taxon>
        <taxon>eudicotyledons</taxon>
        <taxon>Gunneridae</taxon>
        <taxon>Pentapetalae</taxon>
        <taxon>asterids</taxon>
        <taxon>campanulids</taxon>
        <taxon>Apiales</taxon>
        <taxon>Apiaceae</taxon>
        <taxon>Apioideae</taxon>
        <taxon>Scandiceae</taxon>
        <taxon>Daucinae</taxon>
        <taxon>Daucus</taxon>
        <taxon>Daucus sect. Daucus</taxon>
    </lineage>
</organism>
<evidence type="ECO:0000256" key="2">
    <source>
        <dbReference type="ARBA" id="ARBA00023054"/>
    </source>
</evidence>
<keyword evidence="6" id="KW-1185">Reference proteome</keyword>
<evidence type="ECO:0000256" key="3">
    <source>
        <dbReference type="SAM" id="Coils"/>
    </source>
</evidence>
<gene>
    <name evidence="5" type="ORF">DCAR_0418345</name>
</gene>
<feature type="coiled-coil region" evidence="3">
    <location>
        <begin position="187"/>
        <end position="295"/>
    </location>
</feature>
<feature type="compositionally biased region" description="Polar residues" evidence="4">
    <location>
        <begin position="9"/>
        <end position="26"/>
    </location>
</feature>
<evidence type="ECO:0000313" key="6">
    <source>
        <dbReference type="Proteomes" id="UP000077755"/>
    </source>
</evidence>
<feature type="compositionally biased region" description="Basic residues" evidence="4">
    <location>
        <begin position="685"/>
        <end position="694"/>
    </location>
</feature>
<dbReference type="InterPro" id="IPR008545">
    <property type="entry name" value="Web"/>
</dbReference>
<evidence type="ECO:0000256" key="4">
    <source>
        <dbReference type="SAM" id="MobiDB-lite"/>
    </source>
</evidence>
<keyword evidence="2 3" id="KW-0175">Coiled coil</keyword>
<feature type="coiled-coil region" evidence="3">
    <location>
        <begin position="91"/>
        <end position="160"/>
    </location>
</feature>
<evidence type="ECO:0000256" key="1">
    <source>
        <dbReference type="ARBA" id="ARBA00005485"/>
    </source>
</evidence>
<feature type="coiled-coil region" evidence="3">
    <location>
        <begin position="566"/>
        <end position="603"/>
    </location>
</feature>
<dbReference type="PANTHER" id="PTHR32054:SF31">
    <property type="entry name" value="PROTEIN WEAK CHLOROPLAST MOVEMENT UNDER BLUE LIGHT 1"/>
    <property type="match status" value="1"/>
</dbReference>
<comment type="similarity">
    <text evidence="1">Belongs to the WEB family.</text>
</comment>
<dbReference type="PANTHER" id="PTHR32054">
    <property type="entry name" value="HEAVY CHAIN, PUTATIVE, EXPRESSED-RELATED-RELATED"/>
    <property type="match status" value="1"/>
</dbReference>
<reference evidence="5" key="2">
    <citation type="submission" date="2022-03" db="EMBL/GenBank/DDBJ databases">
        <title>Draft title - Genomic analysis of global carrot germplasm unveils the trajectory of domestication and the origin of high carotenoid orange carrot.</title>
        <authorList>
            <person name="Iorizzo M."/>
            <person name="Ellison S."/>
            <person name="Senalik D."/>
            <person name="Macko-Podgorni A."/>
            <person name="Grzebelus D."/>
            <person name="Bostan H."/>
            <person name="Rolling W."/>
            <person name="Curaba J."/>
            <person name="Simon P."/>
        </authorList>
    </citation>
    <scope>NUCLEOTIDE SEQUENCE</scope>
    <source>
        <tissue evidence="5">Leaf</tissue>
    </source>
</reference>
<dbReference type="AlphaFoldDB" id="A0AAF1AY39"/>
<feature type="compositionally biased region" description="Polar residues" evidence="4">
    <location>
        <begin position="611"/>
        <end position="638"/>
    </location>
</feature>
<dbReference type="GO" id="GO:0009904">
    <property type="term" value="P:chloroplast accumulation movement"/>
    <property type="evidence" value="ECO:0007669"/>
    <property type="project" value="TreeGrafter"/>
</dbReference>
<dbReference type="GO" id="GO:0005829">
    <property type="term" value="C:cytosol"/>
    <property type="evidence" value="ECO:0007669"/>
    <property type="project" value="TreeGrafter"/>
</dbReference>
<feature type="region of interest" description="Disordered" evidence="4">
    <location>
        <begin position="608"/>
        <end position="694"/>
    </location>
</feature>
<evidence type="ECO:0000313" key="5">
    <source>
        <dbReference type="EMBL" id="WOG98999.1"/>
    </source>
</evidence>
<dbReference type="Proteomes" id="UP000077755">
    <property type="component" value="Chromosome 4"/>
</dbReference>
<feature type="compositionally biased region" description="Basic residues" evidence="4">
    <location>
        <begin position="667"/>
        <end position="676"/>
    </location>
</feature>
<accession>A0AAF1AY39</accession>
<dbReference type="EMBL" id="CP093346">
    <property type="protein sequence ID" value="WOG98999.1"/>
    <property type="molecule type" value="Genomic_DNA"/>
</dbReference>
<evidence type="ECO:0008006" key="7">
    <source>
        <dbReference type="Google" id="ProtNLM"/>
    </source>
</evidence>
<dbReference type="GO" id="GO:0009903">
    <property type="term" value="P:chloroplast avoidance movement"/>
    <property type="evidence" value="ECO:0007669"/>
    <property type="project" value="TreeGrafter"/>
</dbReference>
<feature type="coiled-coil region" evidence="3">
    <location>
        <begin position="439"/>
        <end position="494"/>
    </location>
</feature>
<feature type="region of interest" description="Disordered" evidence="4">
    <location>
        <begin position="1"/>
        <end position="37"/>
    </location>
</feature>
<feature type="compositionally biased region" description="Polar residues" evidence="4">
    <location>
        <begin position="653"/>
        <end position="663"/>
    </location>
</feature>
<feature type="coiled-coil region" evidence="3">
    <location>
        <begin position="348"/>
        <end position="375"/>
    </location>
</feature>
<reference evidence="5" key="1">
    <citation type="journal article" date="2016" name="Nat. Genet.">
        <title>A high-quality carrot genome assembly provides new insights into carotenoid accumulation and asterid genome evolution.</title>
        <authorList>
            <person name="Iorizzo M."/>
            <person name="Ellison S."/>
            <person name="Senalik D."/>
            <person name="Zeng P."/>
            <person name="Satapoomin P."/>
            <person name="Huang J."/>
            <person name="Bowman M."/>
            <person name="Iovene M."/>
            <person name="Sanseverino W."/>
            <person name="Cavagnaro P."/>
            <person name="Yildiz M."/>
            <person name="Macko-Podgorni A."/>
            <person name="Moranska E."/>
            <person name="Grzebelus E."/>
            <person name="Grzebelus D."/>
            <person name="Ashrafi H."/>
            <person name="Zheng Z."/>
            <person name="Cheng S."/>
            <person name="Spooner D."/>
            <person name="Van Deynze A."/>
            <person name="Simon P."/>
        </authorList>
    </citation>
    <scope>NUCLEOTIDE SEQUENCE</scope>
    <source>
        <tissue evidence="5">Leaf</tissue>
    </source>
</reference>
<dbReference type="Pfam" id="PF05701">
    <property type="entry name" value="WEMBL"/>
    <property type="match status" value="1"/>
</dbReference>